<feature type="compositionally biased region" description="Low complexity" evidence="1">
    <location>
        <begin position="736"/>
        <end position="745"/>
    </location>
</feature>
<keyword evidence="3" id="KW-1185">Reference proteome</keyword>
<dbReference type="InterPro" id="IPR015915">
    <property type="entry name" value="Kelch-typ_b-propeller"/>
</dbReference>
<feature type="compositionally biased region" description="Low complexity" evidence="1">
    <location>
        <begin position="849"/>
        <end position="870"/>
    </location>
</feature>
<feature type="compositionally biased region" description="Basic and acidic residues" evidence="1">
    <location>
        <begin position="1203"/>
        <end position="1214"/>
    </location>
</feature>
<evidence type="ECO:0000313" key="2">
    <source>
        <dbReference type="EMBL" id="KAK3374476.1"/>
    </source>
</evidence>
<feature type="region of interest" description="Disordered" evidence="1">
    <location>
        <begin position="431"/>
        <end position="457"/>
    </location>
</feature>
<comment type="caution">
    <text evidence="2">The sequence shown here is derived from an EMBL/GenBank/DDBJ whole genome shotgun (WGS) entry which is preliminary data.</text>
</comment>
<reference evidence="2" key="2">
    <citation type="submission" date="2023-06" db="EMBL/GenBank/DDBJ databases">
        <authorList>
            <consortium name="Lawrence Berkeley National Laboratory"/>
            <person name="Haridas S."/>
            <person name="Hensen N."/>
            <person name="Bonometti L."/>
            <person name="Westerberg I."/>
            <person name="Brannstrom I.O."/>
            <person name="Guillou S."/>
            <person name="Cros-Aarteil S."/>
            <person name="Calhoun S."/>
            <person name="Kuo A."/>
            <person name="Mondo S."/>
            <person name="Pangilinan J."/>
            <person name="Riley R."/>
            <person name="Labutti K."/>
            <person name="Andreopoulos B."/>
            <person name="Lipzen A."/>
            <person name="Chen C."/>
            <person name="Yanf M."/>
            <person name="Daum C."/>
            <person name="Ng V."/>
            <person name="Clum A."/>
            <person name="Steindorff A."/>
            <person name="Ohm R."/>
            <person name="Martin F."/>
            <person name="Silar P."/>
            <person name="Natvig D."/>
            <person name="Lalanne C."/>
            <person name="Gautier V."/>
            <person name="Ament-Velasquez S.L."/>
            <person name="Kruys A."/>
            <person name="Hutchinson M.I."/>
            <person name="Powell A.J."/>
            <person name="Barry K."/>
            <person name="Miller A.N."/>
            <person name="Grigoriev I.V."/>
            <person name="Debuchy R."/>
            <person name="Gladieux P."/>
            <person name="Thoren M.H."/>
            <person name="Johannesson H."/>
        </authorList>
    </citation>
    <scope>NUCLEOTIDE SEQUENCE</scope>
    <source>
        <strain evidence="2">CBS 958.72</strain>
    </source>
</reference>
<accession>A0AAE0KEF2</accession>
<proteinExistence type="predicted"/>
<feature type="compositionally biased region" description="Acidic residues" evidence="1">
    <location>
        <begin position="582"/>
        <end position="596"/>
    </location>
</feature>
<feature type="compositionally biased region" description="Gly residues" evidence="1">
    <location>
        <begin position="484"/>
        <end position="508"/>
    </location>
</feature>
<gene>
    <name evidence="2" type="ORF">B0T24DRAFT_296994</name>
</gene>
<name>A0AAE0KEF2_9PEZI</name>
<dbReference type="EMBL" id="JAULSN010000004">
    <property type="protein sequence ID" value="KAK3374476.1"/>
    <property type="molecule type" value="Genomic_DNA"/>
</dbReference>
<feature type="compositionally biased region" description="Gly residues" evidence="1">
    <location>
        <begin position="758"/>
        <end position="767"/>
    </location>
</feature>
<feature type="region of interest" description="Disordered" evidence="1">
    <location>
        <begin position="556"/>
        <end position="605"/>
    </location>
</feature>
<protein>
    <recommendedName>
        <fullName evidence="4">Galactose oxidase</fullName>
    </recommendedName>
</protein>
<feature type="compositionally biased region" description="Acidic residues" evidence="1">
    <location>
        <begin position="702"/>
        <end position="716"/>
    </location>
</feature>
<reference evidence="2" key="1">
    <citation type="journal article" date="2023" name="Mol. Phylogenet. Evol.">
        <title>Genome-scale phylogeny and comparative genomics of the fungal order Sordariales.</title>
        <authorList>
            <person name="Hensen N."/>
            <person name="Bonometti L."/>
            <person name="Westerberg I."/>
            <person name="Brannstrom I.O."/>
            <person name="Guillou S."/>
            <person name="Cros-Aarteil S."/>
            <person name="Calhoun S."/>
            <person name="Haridas S."/>
            <person name="Kuo A."/>
            <person name="Mondo S."/>
            <person name="Pangilinan J."/>
            <person name="Riley R."/>
            <person name="LaButti K."/>
            <person name="Andreopoulos B."/>
            <person name="Lipzen A."/>
            <person name="Chen C."/>
            <person name="Yan M."/>
            <person name="Daum C."/>
            <person name="Ng V."/>
            <person name="Clum A."/>
            <person name="Steindorff A."/>
            <person name="Ohm R.A."/>
            <person name="Martin F."/>
            <person name="Silar P."/>
            <person name="Natvig D.O."/>
            <person name="Lalanne C."/>
            <person name="Gautier V."/>
            <person name="Ament-Velasquez S.L."/>
            <person name="Kruys A."/>
            <person name="Hutchinson M.I."/>
            <person name="Powell A.J."/>
            <person name="Barry K."/>
            <person name="Miller A.N."/>
            <person name="Grigoriev I.V."/>
            <person name="Debuchy R."/>
            <person name="Gladieux P."/>
            <person name="Hiltunen Thoren M."/>
            <person name="Johannesson H."/>
        </authorList>
    </citation>
    <scope>NUCLEOTIDE SEQUENCE</scope>
    <source>
        <strain evidence="2">CBS 958.72</strain>
    </source>
</reference>
<evidence type="ECO:0000313" key="3">
    <source>
        <dbReference type="Proteomes" id="UP001287356"/>
    </source>
</evidence>
<dbReference type="InterPro" id="IPR011043">
    <property type="entry name" value="Gal_Oxase/kelch_b-propeller"/>
</dbReference>
<feature type="compositionally biased region" description="Low complexity" evidence="1">
    <location>
        <begin position="942"/>
        <end position="967"/>
    </location>
</feature>
<feature type="compositionally biased region" description="Acidic residues" evidence="1">
    <location>
        <begin position="1129"/>
        <end position="1140"/>
    </location>
</feature>
<dbReference type="Gene3D" id="2.120.10.80">
    <property type="entry name" value="Kelch-type beta propeller"/>
    <property type="match status" value="1"/>
</dbReference>
<feature type="compositionally biased region" description="Polar residues" evidence="1">
    <location>
        <begin position="879"/>
        <end position="900"/>
    </location>
</feature>
<evidence type="ECO:0000256" key="1">
    <source>
        <dbReference type="SAM" id="MobiDB-lite"/>
    </source>
</evidence>
<sequence length="1295" mass="131813">MLEPIGPALSAGPGRPLSASRSTASAAAPPLPAAGIRRPAAWVVAAAALALAGLTRAAAPAVALPYVPTSVLFSEVAGDVAYVFNPNGTAVDLLALNVSDTVGAGSGSATPKTLSSGLPFLPAGRHTAFTPSLLDNGTIAVLAGDCADATNASLWTFAPPAGPWTRHALAPSSDWDYGQGGPYFLGGSLSFSAQLAPVMSEPVLYVYGGMCPSANSTAESWQSSAAYSNRMLRVSPPSPSAAGSPAPFTVDYTPSAGPPIAEAGFSWTALAPSLSNRSGIVTQQTSHVLLGGHTQQAFINMSTAALWSLPEESWTFVSIKASASSSSNKPDLLLASRQDAVVSIDSRSGHTAVLSADGTALVVLGGWVGDVSQPAAPQLAVVDIGASFDDWRWQVPPQEAQPKGPGIYGHGAALLPGNVMMVYGGFDIAPQAGSESESESGGSRRRQAAESGGGGGGVRMFLNITSLTWLDDYTNPSSVDTKSGGTGGGSSHGGGGGDGGGSSSGGDGAPADSSSGPSKRLQIGLGVGLGVGLAVLLALVAGGVCMRRRQTRRRAQRDAALRGLSQGVNGSLPRQHRPSGEFGDDDGDDDDDGDGEMLERGGMLGPWNAASARDWYTGGLDPYDAGTGRRSLGYETLRGGTKSSPSLYLPASVGNGGGNGPSVRPRAAARGLHQPPPPEPRSAAAGYDFTPLRSSNRNFEPIYEEANEDGLDDEGDLGAGAGRHPLLLHDERSGSNNNNNNNNNNTDDPFLTPTESGAPGGGAGGGFFALPASDGSRTPSPEARHLHHSAKPRLGQDPEVQGWVSDVDAADAVLTAKISRHGSTTTTPPARGQGQGSPPGNGSGGGGRTSPSRPPSTSARSSRSAKALAGADDDAAARTGSNLSERSAFSFAPPQQQQHPGTGAAATGDGRLGSSSGSSAHTFSTAKSNFATLQAEGPGLLLLPSAMQPQQQQHKAAAAAVASISPSPDEDYDYEYLEDANQQAQAPGSPSKSKPRRSWFGSLRRVFSGGTATSSSAGSGSPPASSRGDSPTLLGGSGGGGGSSDYEAHHRLLGLGGGGGGVLLRRKQGREAWDASSPSAGGVASASLSPGPAGERVDDEWDIERAVEQRLVQVMFTVPKERLRVVNADDGDAGVDEEMEAVVVSPGDDDYDDDGDDDDDDEEDYYRQRYDDDAGGDEGGLTPPPLQVRPRQVEPPDIDAGAEADKGQERDEPHGAVVEAEVEAEAAAGGGMALSPDSGSLRTASITTTATAATLNTAEAVKLQRPSARTRVLEMVESIESRSTDSSPCPSPTRA</sequence>
<feature type="compositionally biased region" description="Low complexity" evidence="1">
    <location>
        <begin position="509"/>
        <end position="519"/>
    </location>
</feature>
<feature type="region of interest" description="Disordered" evidence="1">
    <location>
        <begin position="651"/>
        <end position="803"/>
    </location>
</feature>
<dbReference type="Proteomes" id="UP001287356">
    <property type="component" value="Unassembled WGS sequence"/>
</dbReference>
<feature type="compositionally biased region" description="Low complexity" evidence="1">
    <location>
        <begin position="1008"/>
        <end position="1026"/>
    </location>
</feature>
<feature type="region of interest" description="Disordered" evidence="1">
    <location>
        <begin position="1"/>
        <end position="23"/>
    </location>
</feature>
<evidence type="ECO:0008006" key="4">
    <source>
        <dbReference type="Google" id="ProtNLM"/>
    </source>
</evidence>
<dbReference type="SUPFAM" id="SSF50965">
    <property type="entry name" value="Galactose oxidase, central domain"/>
    <property type="match status" value="1"/>
</dbReference>
<feature type="compositionally biased region" description="Gly residues" evidence="1">
    <location>
        <begin position="833"/>
        <end position="848"/>
    </location>
</feature>
<feature type="region of interest" description="Disordered" evidence="1">
    <location>
        <begin position="1129"/>
        <end position="1215"/>
    </location>
</feature>
<organism evidence="2 3">
    <name type="scientific">Lasiosphaeria ovina</name>
    <dbReference type="NCBI Taxonomy" id="92902"/>
    <lineage>
        <taxon>Eukaryota</taxon>
        <taxon>Fungi</taxon>
        <taxon>Dikarya</taxon>
        <taxon>Ascomycota</taxon>
        <taxon>Pezizomycotina</taxon>
        <taxon>Sordariomycetes</taxon>
        <taxon>Sordariomycetidae</taxon>
        <taxon>Sordariales</taxon>
        <taxon>Lasiosphaeriaceae</taxon>
        <taxon>Lasiosphaeria</taxon>
    </lineage>
</organism>
<feature type="region of interest" description="Disordered" evidence="1">
    <location>
        <begin position="942"/>
        <end position="1097"/>
    </location>
</feature>
<feature type="compositionally biased region" description="Low complexity" evidence="1">
    <location>
        <begin position="1075"/>
        <end position="1094"/>
    </location>
</feature>
<feature type="compositionally biased region" description="Acidic residues" evidence="1">
    <location>
        <begin position="968"/>
        <end position="978"/>
    </location>
</feature>
<feature type="region of interest" description="Disordered" evidence="1">
    <location>
        <begin position="478"/>
        <end position="519"/>
    </location>
</feature>
<feature type="region of interest" description="Disordered" evidence="1">
    <location>
        <begin position="815"/>
        <end position="923"/>
    </location>
</feature>
<feature type="compositionally biased region" description="Acidic residues" evidence="1">
    <location>
        <begin position="1147"/>
        <end position="1164"/>
    </location>
</feature>